<dbReference type="HOGENOM" id="CLU_645719_0_0_1"/>
<keyword evidence="2" id="KW-0812">Transmembrane</keyword>
<protein>
    <submittedName>
        <fullName evidence="3">Uncharacterized protein</fullName>
    </submittedName>
</protein>
<name>H8ZF96_NEMA1</name>
<dbReference type="AlphaFoldDB" id="H8ZF96"/>
<gene>
    <name evidence="3" type="ORF">NERG_02267</name>
</gene>
<feature type="transmembrane region" description="Helical" evidence="2">
    <location>
        <begin position="12"/>
        <end position="29"/>
    </location>
</feature>
<feature type="region of interest" description="Disordered" evidence="1">
    <location>
        <begin position="108"/>
        <end position="175"/>
    </location>
</feature>
<evidence type="ECO:0000256" key="1">
    <source>
        <dbReference type="SAM" id="MobiDB-lite"/>
    </source>
</evidence>
<proteinExistence type="predicted"/>
<feature type="compositionally biased region" description="Low complexity" evidence="1">
    <location>
        <begin position="124"/>
        <end position="133"/>
    </location>
</feature>
<feature type="region of interest" description="Disordered" evidence="1">
    <location>
        <begin position="396"/>
        <end position="426"/>
    </location>
</feature>
<keyword evidence="2" id="KW-0472">Membrane</keyword>
<dbReference type="EMBL" id="JH604639">
    <property type="protein sequence ID" value="EHY64648.1"/>
    <property type="molecule type" value="Genomic_DNA"/>
</dbReference>
<keyword evidence="2" id="KW-1133">Transmembrane helix</keyword>
<organism evidence="3">
    <name type="scientific">Nematocida ausubeli (strain ATCC PRA-371 / ERTm2)</name>
    <name type="common">Nematode killer fungus</name>
    <dbReference type="NCBI Taxonomy" id="1913371"/>
    <lineage>
        <taxon>Eukaryota</taxon>
        <taxon>Fungi</taxon>
        <taxon>Fungi incertae sedis</taxon>
        <taxon>Microsporidia</taxon>
        <taxon>Nematocida</taxon>
    </lineage>
</organism>
<sequence>MNKKKSRGVRYMLLCISIVICLTEIKLYLSTVKISVLCAQQSSTLKRKKEEEISFTSDSVQKKNTLHSLCCCSGDKTKDANVSTESATLNNEKAAVLKDTTARKKLVRKKEKLSDASLENVPESKNNSNSSSSATKTVPVPDKNTSPSPEAKKRASCIENKSTAADTAKKETNGKKKMYSTANSYLEVSVKKRNEIADIRVKYNMYMNACGFVLDKINAIIHEINHCHTMYDTCEIPNSINAEYDSEIEKIKLLRAEIDGLRNDRTNKWNAYMAGCHFVNKLEKNIYNLRKSYVQYYSEIVRSEKRLIIVIEHTIKLLQKICDKEELQSSIKEKEAVHFKEDKQKAAILNKIAELHRIRLEYTTKLIDLENEKHTTQENIILREIERRDAYVAYDESASADEKQKNKSAKESKGKSTAEEEPKGHIQMQQREKHWFVVYVYSLPCIVQTNLQASLFEWELAKKMGICISEQSMR</sequence>
<accession>H8ZF96</accession>
<feature type="compositionally biased region" description="Basic and acidic residues" evidence="1">
    <location>
        <begin position="400"/>
        <end position="426"/>
    </location>
</feature>
<dbReference type="Proteomes" id="UP000005622">
    <property type="component" value="Unassembled WGS sequence"/>
</dbReference>
<evidence type="ECO:0000256" key="2">
    <source>
        <dbReference type="SAM" id="Phobius"/>
    </source>
</evidence>
<reference evidence="3" key="1">
    <citation type="submission" date="2011-03" db="EMBL/GenBank/DDBJ databases">
        <title>The Genome Sequence of Nematocida sp1 strain ERTm2.</title>
        <authorList>
            <consortium name="The Broad Institute Genome Sequencing Platform"/>
            <consortium name="The Broad Institute Genome Sequencing Center for Infectious Disease"/>
            <person name="Cuomo C."/>
            <person name="Troemel E."/>
            <person name="Young S.K."/>
            <person name="Zeng Q."/>
            <person name="Gargeya S."/>
            <person name="Fitzgerald M."/>
            <person name="Haas B."/>
            <person name="Abouelleil A."/>
            <person name="Alvarado L."/>
            <person name="Arachchi H.M."/>
            <person name="Berlin A."/>
            <person name="Brown A."/>
            <person name="Chapman S.B."/>
            <person name="Chen Z."/>
            <person name="Dunbar C."/>
            <person name="Freedman E."/>
            <person name="Gearin G."/>
            <person name="Gellesch M."/>
            <person name="Goldberg J."/>
            <person name="Griggs A."/>
            <person name="Gujja S."/>
            <person name="Heilman E.R."/>
            <person name="Heiman D."/>
            <person name="Howarth C."/>
            <person name="Larson L."/>
            <person name="Lui A."/>
            <person name="MacDonald P.J.P."/>
            <person name="Mehta T."/>
            <person name="Montmayeur A."/>
            <person name="Murphy C."/>
            <person name="Neiman D."/>
            <person name="Pearson M."/>
            <person name="Priest M."/>
            <person name="Roberts A."/>
            <person name="Saif S."/>
            <person name="Shea T."/>
            <person name="Shenoy N."/>
            <person name="Sisk P."/>
            <person name="Stolte C."/>
            <person name="Sykes S."/>
            <person name="White J."/>
            <person name="Yandava C."/>
            <person name="Wortman J."/>
            <person name="Nusbaum C."/>
            <person name="Birren B."/>
        </authorList>
    </citation>
    <scope>NUCLEOTIDE SEQUENCE</scope>
    <source>
        <strain evidence="3">ERTm2</strain>
    </source>
</reference>
<evidence type="ECO:0000313" key="3">
    <source>
        <dbReference type="EMBL" id="EHY64648.1"/>
    </source>
</evidence>